<accession>A0A255EBB7</accession>
<gene>
    <name evidence="1" type="ORF">CGZ92_03985</name>
</gene>
<proteinExistence type="predicted"/>
<dbReference type="Proteomes" id="UP000216533">
    <property type="component" value="Unassembled WGS sequence"/>
</dbReference>
<evidence type="ECO:0000313" key="2">
    <source>
        <dbReference type="Proteomes" id="UP000216533"/>
    </source>
</evidence>
<dbReference type="SUPFAM" id="SSF51126">
    <property type="entry name" value="Pectin lyase-like"/>
    <property type="match status" value="1"/>
</dbReference>
<dbReference type="InterPro" id="IPR011050">
    <property type="entry name" value="Pectin_lyase_fold/virulence"/>
</dbReference>
<protein>
    <submittedName>
        <fullName evidence="1">Uncharacterized protein</fullName>
    </submittedName>
</protein>
<dbReference type="EMBL" id="NMVI01000011">
    <property type="protein sequence ID" value="OYN88869.1"/>
    <property type="molecule type" value="Genomic_DNA"/>
</dbReference>
<dbReference type="Gene3D" id="2.160.20.10">
    <property type="entry name" value="Single-stranded right-handed beta-helix, Pectin lyase-like"/>
    <property type="match status" value="1"/>
</dbReference>
<dbReference type="InterPro" id="IPR012334">
    <property type="entry name" value="Pectin_lyas_fold"/>
</dbReference>
<dbReference type="AlphaFoldDB" id="A0A255EBB7"/>
<name>A0A255EBB7_9ACTN</name>
<evidence type="ECO:0000313" key="1">
    <source>
        <dbReference type="EMBL" id="OYN88869.1"/>
    </source>
</evidence>
<reference evidence="1 2" key="1">
    <citation type="submission" date="2017-07" db="EMBL/GenBank/DDBJ databases">
        <title>Draft whole genome sequences of clinical Proprionibacteriaceae strains.</title>
        <authorList>
            <person name="Bernier A.-M."/>
            <person name="Bernard K."/>
            <person name="Domingo M.-C."/>
        </authorList>
    </citation>
    <scope>NUCLEOTIDE SEQUENCE [LARGE SCALE GENOMIC DNA]</scope>
    <source>
        <strain evidence="1 2">NML 160184</strain>
    </source>
</reference>
<dbReference type="RefSeq" id="WP_094450084.1">
    <property type="nucleotide sequence ID" value="NZ_NMVI01000011.1"/>
</dbReference>
<comment type="caution">
    <text evidence="1">The sequence shown here is derived from an EMBL/GenBank/DDBJ whole genome shotgun (WGS) entry which is preliminary data.</text>
</comment>
<sequence>MKSIGRANEIATAKKPTDRIDVLLAPGTYTDMGDQWTYADSKKLTIRTTSGTATFDGQGKHNNYQLVIGPPASENKRIRNVILRDLRFTNATNGLQVRNTTNATLQNLKFDKIGNRWSPGSIGYAALSLQHVTDITVTNPVWTDIENNQTLDGTDTTGLVHAVYAANDADDVTLVDITATRVSGDAFRIRNGTDNFVINGGTMSSAGSRSAFSEWYNPNASTPEIRSSGSFINVTTGKSFRGETYELGRTSCVRSGSGPISDCRITDTPPS</sequence>
<organism evidence="1 2">
    <name type="scientific">Parenemella sanctibonifatiensis</name>
    <dbReference type="NCBI Taxonomy" id="2016505"/>
    <lineage>
        <taxon>Bacteria</taxon>
        <taxon>Bacillati</taxon>
        <taxon>Actinomycetota</taxon>
        <taxon>Actinomycetes</taxon>
        <taxon>Propionibacteriales</taxon>
        <taxon>Propionibacteriaceae</taxon>
        <taxon>Parenemella</taxon>
    </lineage>
</organism>